<evidence type="ECO:0000256" key="1">
    <source>
        <dbReference type="SAM" id="Phobius"/>
    </source>
</evidence>
<dbReference type="InterPro" id="IPR012902">
    <property type="entry name" value="N_methyl_site"/>
</dbReference>
<feature type="transmembrane region" description="Helical" evidence="1">
    <location>
        <begin position="21"/>
        <end position="43"/>
    </location>
</feature>
<sequence length="147" mass="16359">MDKSARTITQHSNKGMTLIEVLVAITILTILIVSFSSMLSINFSNIFIFGEQSKAIAKAKEKTDELYSIVWSANNPATASAALTNPSIGWKRDYDSLFESPTTAYYFETKTKTVDGTPIQGYEVSVVVPYEEGKYHVELKSFIEDVN</sequence>
<evidence type="ECO:0000313" key="3">
    <source>
        <dbReference type="Proteomes" id="UP000430670"/>
    </source>
</evidence>
<dbReference type="Proteomes" id="UP000430670">
    <property type="component" value="Unassembled WGS sequence"/>
</dbReference>
<comment type="caution">
    <text evidence="2">The sequence shown here is derived from an EMBL/GenBank/DDBJ whole genome shotgun (WGS) entry which is preliminary data.</text>
</comment>
<keyword evidence="1" id="KW-0472">Membrane</keyword>
<accession>A0A6I3SKA7</accession>
<name>A0A6I3SKA7_HELMO</name>
<dbReference type="AlphaFoldDB" id="A0A6I3SKA7"/>
<keyword evidence="1" id="KW-0812">Transmembrane</keyword>
<keyword evidence="3" id="KW-1185">Reference proteome</keyword>
<gene>
    <name evidence="2" type="ORF">GJ688_10350</name>
</gene>
<reference evidence="2 3" key="1">
    <citation type="submission" date="2019-11" db="EMBL/GenBank/DDBJ databases">
        <title>Whole-genome sequence of a the green, strictly anaerobic photosynthetic bacterium Heliobacillus mobilis DSM 6151.</title>
        <authorList>
            <person name="Kyndt J.A."/>
            <person name="Meyer T.E."/>
        </authorList>
    </citation>
    <scope>NUCLEOTIDE SEQUENCE [LARGE SCALE GENOMIC DNA]</scope>
    <source>
        <strain evidence="2 3">DSM 6151</strain>
    </source>
</reference>
<evidence type="ECO:0000313" key="2">
    <source>
        <dbReference type="EMBL" id="MTV49378.1"/>
    </source>
</evidence>
<dbReference type="EMBL" id="WNKU01000010">
    <property type="protein sequence ID" value="MTV49378.1"/>
    <property type="molecule type" value="Genomic_DNA"/>
</dbReference>
<protein>
    <submittedName>
        <fullName evidence="2">Prepilin-type N-terminal cleavage/methylation domain-containing protein</fullName>
    </submittedName>
</protein>
<dbReference type="Pfam" id="PF07963">
    <property type="entry name" value="N_methyl"/>
    <property type="match status" value="1"/>
</dbReference>
<dbReference type="NCBIfam" id="TIGR02532">
    <property type="entry name" value="IV_pilin_GFxxxE"/>
    <property type="match status" value="1"/>
</dbReference>
<organism evidence="2 3">
    <name type="scientific">Heliobacterium mobile</name>
    <name type="common">Heliobacillus mobilis</name>
    <dbReference type="NCBI Taxonomy" id="28064"/>
    <lineage>
        <taxon>Bacteria</taxon>
        <taxon>Bacillati</taxon>
        <taxon>Bacillota</taxon>
        <taxon>Clostridia</taxon>
        <taxon>Eubacteriales</taxon>
        <taxon>Heliobacteriaceae</taxon>
        <taxon>Heliobacterium</taxon>
    </lineage>
</organism>
<keyword evidence="1" id="KW-1133">Transmembrane helix</keyword>
<dbReference type="RefSeq" id="WP_155476474.1">
    <property type="nucleotide sequence ID" value="NZ_WNKU01000010.1"/>
</dbReference>
<proteinExistence type="predicted"/>